<dbReference type="InterPro" id="IPR028241">
    <property type="entry name" value="RAVE2/Rogdi"/>
</dbReference>
<proteinExistence type="predicted"/>
<protein>
    <recommendedName>
        <fullName evidence="4">RAVE subunit 2/Rogdi</fullName>
    </recommendedName>
</protein>
<dbReference type="PANTHER" id="PTHR13618">
    <property type="entry name" value="LEUCINE ZIPPER CONTAINING TRANSCRIPTION FACTOR LZF1"/>
    <property type="match status" value="1"/>
</dbReference>
<keyword evidence="3" id="KW-1185">Reference proteome</keyword>
<evidence type="ECO:0000256" key="1">
    <source>
        <dbReference type="SAM" id="SignalP"/>
    </source>
</evidence>
<dbReference type="AlphaFoldDB" id="A0A3N4LFL0"/>
<dbReference type="GO" id="GO:0043291">
    <property type="term" value="C:RAVE complex"/>
    <property type="evidence" value="ECO:0007669"/>
    <property type="project" value="TreeGrafter"/>
</dbReference>
<keyword evidence="1" id="KW-0732">Signal</keyword>
<dbReference type="Proteomes" id="UP000267821">
    <property type="component" value="Unassembled WGS sequence"/>
</dbReference>
<dbReference type="PANTHER" id="PTHR13618:SF1">
    <property type="entry name" value="PROTEIN ROGDI HOMOLOG"/>
    <property type="match status" value="1"/>
</dbReference>
<feature type="signal peptide" evidence="1">
    <location>
        <begin position="1"/>
        <end position="17"/>
    </location>
</feature>
<dbReference type="Pfam" id="PF10259">
    <property type="entry name" value="Rogdi_lz"/>
    <property type="match status" value="1"/>
</dbReference>
<sequence>ARELSWLLLSLQDTLLSLRTGLQECIALIQPTEPASTLVLSSSRSEALKGYVTRVGDRIVKGDMQIKMYGLPPPKGLSAFRLRLAAPLTYLRTHLHNALQILSHPPLSPPPQTTLSADPDTTLRLTAQTTRHLTNLLNEIHQAKAALTAPHPKATFPYTSTPGSIFDPMLPSQLAFDLTIHEGALVAELRTVEFLSPHQHGPHHHHNSSSSSELTSSVRRGFASILNSFAVAAGGGGLGHKPGLYEEVDKVVVWDGKGEVRVKDKVRVESQDPRLMAVMMKVGGLEHGIGVAMGGLEVAKESLGIIGPGGEVATGVVGV</sequence>
<evidence type="ECO:0000313" key="2">
    <source>
        <dbReference type="EMBL" id="RPB19471.1"/>
    </source>
</evidence>
<dbReference type="InParanoid" id="A0A3N4LFL0"/>
<accession>A0A3N4LFL0</accession>
<evidence type="ECO:0008006" key="4">
    <source>
        <dbReference type="Google" id="ProtNLM"/>
    </source>
</evidence>
<reference evidence="2 3" key="1">
    <citation type="journal article" date="2018" name="Nat. Ecol. Evol.">
        <title>Pezizomycetes genomes reveal the molecular basis of ectomycorrhizal truffle lifestyle.</title>
        <authorList>
            <person name="Murat C."/>
            <person name="Payen T."/>
            <person name="Noel B."/>
            <person name="Kuo A."/>
            <person name="Morin E."/>
            <person name="Chen J."/>
            <person name="Kohler A."/>
            <person name="Krizsan K."/>
            <person name="Balestrini R."/>
            <person name="Da Silva C."/>
            <person name="Montanini B."/>
            <person name="Hainaut M."/>
            <person name="Levati E."/>
            <person name="Barry K.W."/>
            <person name="Belfiori B."/>
            <person name="Cichocki N."/>
            <person name="Clum A."/>
            <person name="Dockter R.B."/>
            <person name="Fauchery L."/>
            <person name="Guy J."/>
            <person name="Iotti M."/>
            <person name="Le Tacon F."/>
            <person name="Lindquist E.A."/>
            <person name="Lipzen A."/>
            <person name="Malagnac F."/>
            <person name="Mello A."/>
            <person name="Molinier V."/>
            <person name="Miyauchi S."/>
            <person name="Poulain J."/>
            <person name="Riccioni C."/>
            <person name="Rubini A."/>
            <person name="Sitrit Y."/>
            <person name="Splivallo R."/>
            <person name="Traeger S."/>
            <person name="Wang M."/>
            <person name="Zifcakova L."/>
            <person name="Wipf D."/>
            <person name="Zambonelli A."/>
            <person name="Paolocci F."/>
            <person name="Nowrousian M."/>
            <person name="Ottonello S."/>
            <person name="Baldrian P."/>
            <person name="Spatafora J.W."/>
            <person name="Henrissat B."/>
            <person name="Nagy L.G."/>
            <person name="Aury J.M."/>
            <person name="Wincker P."/>
            <person name="Grigoriev I.V."/>
            <person name="Bonfante P."/>
            <person name="Martin F.M."/>
        </authorList>
    </citation>
    <scope>NUCLEOTIDE SEQUENCE [LARGE SCALE GENOMIC DNA]</scope>
    <source>
        <strain evidence="2 3">ATCC MYA-4762</strain>
    </source>
</reference>
<name>A0A3N4LFL0_9PEZI</name>
<dbReference type="EMBL" id="ML121588">
    <property type="protein sequence ID" value="RPB19471.1"/>
    <property type="molecule type" value="Genomic_DNA"/>
</dbReference>
<organism evidence="2 3">
    <name type="scientific">Terfezia boudieri ATCC MYA-4762</name>
    <dbReference type="NCBI Taxonomy" id="1051890"/>
    <lineage>
        <taxon>Eukaryota</taxon>
        <taxon>Fungi</taxon>
        <taxon>Dikarya</taxon>
        <taxon>Ascomycota</taxon>
        <taxon>Pezizomycotina</taxon>
        <taxon>Pezizomycetes</taxon>
        <taxon>Pezizales</taxon>
        <taxon>Pezizaceae</taxon>
        <taxon>Terfezia</taxon>
    </lineage>
</organism>
<feature type="non-terminal residue" evidence="2">
    <location>
        <position position="1"/>
    </location>
</feature>
<feature type="chain" id="PRO_5018101353" description="RAVE subunit 2/Rogdi" evidence="1">
    <location>
        <begin position="18"/>
        <end position="319"/>
    </location>
</feature>
<evidence type="ECO:0000313" key="3">
    <source>
        <dbReference type="Proteomes" id="UP000267821"/>
    </source>
</evidence>
<dbReference type="OrthoDB" id="66510at2759"/>
<dbReference type="STRING" id="1051890.A0A3N4LFL0"/>
<gene>
    <name evidence="2" type="ORF">L211DRAFT_794075</name>
</gene>